<comment type="subcellular location">
    <subcellularLocation>
        <location evidence="4 14">Cytoplasm</location>
    </subcellularLocation>
</comment>
<feature type="binding site" evidence="14 15">
    <location>
        <position position="168"/>
    </location>
    <ligand>
        <name>a divalent metal cation</name>
        <dbReference type="ChEBI" id="CHEBI:60240"/>
    </ligand>
</feature>
<evidence type="ECO:0000256" key="10">
    <source>
        <dbReference type="ARBA" id="ARBA00022723"/>
    </source>
</evidence>
<dbReference type="PANTHER" id="PTHR10954">
    <property type="entry name" value="RIBONUCLEASE H2 SUBUNIT A"/>
    <property type="match status" value="1"/>
</dbReference>
<dbReference type="GO" id="GO:0004523">
    <property type="term" value="F:RNA-DNA hybrid ribonuclease activity"/>
    <property type="evidence" value="ECO:0007669"/>
    <property type="project" value="UniProtKB-UniRule"/>
</dbReference>
<evidence type="ECO:0000256" key="4">
    <source>
        <dbReference type="ARBA" id="ARBA00004496"/>
    </source>
</evidence>
<proteinExistence type="inferred from homology"/>
<evidence type="ECO:0000256" key="12">
    <source>
        <dbReference type="ARBA" id="ARBA00022801"/>
    </source>
</evidence>
<feature type="binding site" evidence="14 15">
    <location>
        <position position="76"/>
    </location>
    <ligand>
        <name>a divalent metal cation</name>
        <dbReference type="ChEBI" id="CHEBI:60240"/>
    </ligand>
</feature>
<evidence type="ECO:0000256" key="13">
    <source>
        <dbReference type="ARBA" id="ARBA00023211"/>
    </source>
</evidence>
<comment type="similarity">
    <text evidence="5 14 16">Belongs to the RNase HII family.</text>
</comment>
<dbReference type="CDD" id="cd07182">
    <property type="entry name" value="RNase_HII_bacteria_HII_like"/>
    <property type="match status" value="1"/>
</dbReference>
<evidence type="ECO:0000256" key="3">
    <source>
        <dbReference type="ARBA" id="ARBA00004065"/>
    </source>
</evidence>
<dbReference type="HAMAP" id="MF_00052_B">
    <property type="entry name" value="RNase_HII_B"/>
    <property type="match status" value="1"/>
</dbReference>
<comment type="caution">
    <text evidence="18">The sequence shown here is derived from an EMBL/GenBank/DDBJ whole genome shotgun (WGS) entry which is preliminary data.</text>
</comment>
<comment type="catalytic activity">
    <reaction evidence="1 14 15 16">
        <text>Endonucleolytic cleavage to 5'-phosphomonoester.</text>
        <dbReference type="EC" id="3.1.26.4"/>
    </reaction>
</comment>
<dbReference type="InterPro" id="IPR022898">
    <property type="entry name" value="RNase_HII"/>
</dbReference>
<evidence type="ECO:0000256" key="7">
    <source>
        <dbReference type="ARBA" id="ARBA00019179"/>
    </source>
</evidence>
<feature type="domain" description="RNase H type-2" evidence="17">
    <location>
        <begin position="69"/>
        <end position="258"/>
    </location>
</feature>
<keyword evidence="13 14" id="KW-0464">Manganese</keyword>
<dbReference type="Pfam" id="PF01351">
    <property type="entry name" value="RNase_HII"/>
    <property type="match status" value="1"/>
</dbReference>
<accession>A0A3M8PAA8</accession>
<dbReference type="PANTHER" id="PTHR10954:SF18">
    <property type="entry name" value="RIBONUCLEASE HII"/>
    <property type="match status" value="1"/>
</dbReference>
<dbReference type="RefSeq" id="WP_123164317.1">
    <property type="nucleotide sequence ID" value="NZ_RIAX01000002.1"/>
</dbReference>
<dbReference type="SUPFAM" id="SSF53098">
    <property type="entry name" value="Ribonuclease H-like"/>
    <property type="match status" value="1"/>
</dbReference>
<keyword evidence="8 14" id="KW-0963">Cytoplasm</keyword>
<evidence type="ECO:0000256" key="14">
    <source>
        <dbReference type="HAMAP-Rule" id="MF_00052"/>
    </source>
</evidence>
<dbReference type="GO" id="GO:0032299">
    <property type="term" value="C:ribonuclease H2 complex"/>
    <property type="evidence" value="ECO:0007669"/>
    <property type="project" value="TreeGrafter"/>
</dbReference>
<dbReference type="NCBIfam" id="NF000595">
    <property type="entry name" value="PRK00015.1-3"/>
    <property type="match status" value="1"/>
</dbReference>
<evidence type="ECO:0000313" key="19">
    <source>
        <dbReference type="Proteomes" id="UP000275473"/>
    </source>
</evidence>
<organism evidence="18 19">
    <name type="scientific">Planococcus salinus</name>
    <dbReference type="NCBI Taxonomy" id="1848460"/>
    <lineage>
        <taxon>Bacteria</taxon>
        <taxon>Bacillati</taxon>
        <taxon>Bacillota</taxon>
        <taxon>Bacilli</taxon>
        <taxon>Bacillales</taxon>
        <taxon>Caryophanaceae</taxon>
        <taxon>Planococcus</taxon>
    </lineage>
</organism>
<dbReference type="AlphaFoldDB" id="A0A3M8PAA8"/>
<dbReference type="Gene3D" id="3.30.420.10">
    <property type="entry name" value="Ribonuclease H-like superfamily/Ribonuclease H"/>
    <property type="match status" value="1"/>
</dbReference>
<keyword evidence="11 14" id="KW-0255">Endonuclease</keyword>
<dbReference type="GO" id="GO:0005737">
    <property type="term" value="C:cytoplasm"/>
    <property type="evidence" value="ECO:0007669"/>
    <property type="project" value="UniProtKB-SubCell"/>
</dbReference>
<evidence type="ECO:0000256" key="2">
    <source>
        <dbReference type="ARBA" id="ARBA00001946"/>
    </source>
</evidence>
<comment type="cofactor">
    <cofactor evidence="2">
        <name>Mg(2+)</name>
        <dbReference type="ChEBI" id="CHEBI:18420"/>
    </cofactor>
</comment>
<keyword evidence="12 14" id="KW-0378">Hydrolase</keyword>
<dbReference type="GO" id="GO:0043137">
    <property type="term" value="P:DNA replication, removal of RNA primer"/>
    <property type="evidence" value="ECO:0007669"/>
    <property type="project" value="TreeGrafter"/>
</dbReference>
<dbReference type="GO" id="GO:0003723">
    <property type="term" value="F:RNA binding"/>
    <property type="evidence" value="ECO:0007669"/>
    <property type="project" value="UniProtKB-UniRule"/>
</dbReference>
<protein>
    <recommendedName>
        <fullName evidence="7 14">Ribonuclease HII</fullName>
        <shortName evidence="14">RNase HII</shortName>
        <ecNumber evidence="6 14">3.1.26.4</ecNumber>
    </recommendedName>
</protein>
<evidence type="ECO:0000256" key="15">
    <source>
        <dbReference type="PROSITE-ProRule" id="PRU01319"/>
    </source>
</evidence>
<dbReference type="InterPro" id="IPR036397">
    <property type="entry name" value="RNaseH_sf"/>
</dbReference>
<evidence type="ECO:0000256" key="11">
    <source>
        <dbReference type="ARBA" id="ARBA00022759"/>
    </source>
</evidence>
<dbReference type="PROSITE" id="PS51975">
    <property type="entry name" value="RNASE_H_2"/>
    <property type="match status" value="1"/>
</dbReference>
<evidence type="ECO:0000256" key="9">
    <source>
        <dbReference type="ARBA" id="ARBA00022722"/>
    </source>
</evidence>
<keyword evidence="10 14" id="KW-0479">Metal-binding</keyword>
<evidence type="ECO:0000256" key="1">
    <source>
        <dbReference type="ARBA" id="ARBA00000077"/>
    </source>
</evidence>
<reference evidence="18 19" key="1">
    <citation type="journal article" date="2018" name="Int. J. Syst. Evol. Microbiol.">
        <title>Planococcus salinus sp. nov., a moderately halophilic bacterium isolated from a saline-alkali soil.</title>
        <authorList>
            <person name="Gan L."/>
        </authorList>
    </citation>
    <scope>NUCLEOTIDE SEQUENCE [LARGE SCALE GENOMIC DNA]</scope>
    <source>
        <strain evidence="18 19">LCB217</strain>
    </source>
</reference>
<dbReference type="GO" id="GO:0006298">
    <property type="term" value="P:mismatch repair"/>
    <property type="evidence" value="ECO:0007669"/>
    <property type="project" value="TreeGrafter"/>
</dbReference>
<evidence type="ECO:0000259" key="17">
    <source>
        <dbReference type="PROSITE" id="PS51975"/>
    </source>
</evidence>
<dbReference type="Proteomes" id="UP000275473">
    <property type="component" value="Unassembled WGS sequence"/>
</dbReference>
<evidence type="ECO:0000256" key="5">
    <source>
        <dbReference type="ARBA" id="ARBA00007383"/>
    </source>
</evidence>
<dbReference type="GO" id="GO:0030145">
    <property type="term" value="F:manganese ion binding"/>
    <property type="evidence" value="ECO:0007669"/>
    <property type="project" value="UniProtKB-UniRule"/>
</dbReference>
<evidence type="ECO:0000256" key="16">
    <source>
        <dbReference type="RuleBase" id="RU003515"/>
    </source>
</evidence>
<feature type="binding site" evidence="14 15">
    <location>
        <position position="75"/>
    </location>
    <ligand>
        <name>a divalent metal cation</name>
        <dbReference type="ChEBI" id="CHEBI:60240"/>
    </ligand>
</feature>
<evidence type="ECO:0000256" key="8">
    <source>
        <dbReference type="ARBA" id="ARBA00022490"/>
    </source>
</evidence>
<evidence type="ECO:0000256" key="6">
    <source>
        <dbReference type="ARBA" id="ARBA00012180"/>
    </source>
</evidence>
<name>A0A3M8PAA8_9BACL</name>
<comment type="function">
    <text evidence="3 14 16">Endonuclease that specifically degrades the RNA of RNA-DNA hybrids.</text>
</comment>
<evidence type="ECO:0000313" key="18">
    <source>
        <dbReference type="EMBL" id="RNF40618.1"/>
    </source>
</evidence>
<sequence length="263" mass="29251">MESVSQLKEKLKLAETWEPWMADLEKDPRKSVQTLVAAWHRRKKLRESLVHNHQLKERFDGSFKENTANKVAGIDEAGRGPIAGPVVTAAVILPEDCTELLGLDDSKKITKSKRERFAEIIKKLAVSYAVHIQSSEEIDRHNIYQATKLSMAKAAAALSVQPDVVLADAMQLDLAVPCHSVIKGDAKSLCIAAASILAKTERDNIMERYAEEYPLYGFEKHAGYGTKEHVAALELHGPCLIHRKTFEPVKTILAKQCSVNESQ</sequence>
<dbReference type="EMBL" id="RIAX01000002">
    <property type="protein sequence ID" value="RNF40618.1"/>
    <property type="molecule type" value="Genomic_DNA"/>
</dbReference>
<dbReference type="InterPro" id="IPR012337">
    <property type="entry name" value="RNaseH-like_sf"/>
</dbReference>
<keyword evidence="19" id="KW-1185">Reference proteome</keyword>
<dbReference type="FunFam" id="3.30.420.10:FF:000006">
    <property type="entry name" value="Ribonuclease HII"/>
    <property type="match status" value="1"/>
</dbReference>
<gene>
    <name evidence="14" type="primary">rnhB</name>
    <name evidence="18" type="ORF">EEX84_04120</name>
</gene>
<dbReference type="InterPro" id="IPR001352">
    <property type="entry name" value="RNase_HII/HIII"/>
</dbReference>
<dbReference type="OrthoDB" id="9803420at2"/>
<keyword evidence="9 14" id="KW-0540">Nuclease</keyword>
<dbReference type="EC" id="3.1.26.4" evidence="6 14"/>
<dbReference type="InterPro" id="IPR024567">
    <property type="entry name" value="RNase_HII/HIII_dom"/>
</dbReference>
<comment type="cofactor">
    <cofactor evidence="14 15">
        <name>Mn(2+)</name>
        <dbReference type="ChEBI" id="CHEBI:29035"/>
    </cofactor>
    <cofactor evidence="14 15">
        <name>Mg(2+)</name>
        <dbReference type="ChEBI" id="CHEBI:18420"/>
    </cofactor>
    <text evidence="14 15">Manganese or magnesium. Binds 1 divalent metal ion per monomer in the absence of substrate. May bind a second metal ion after substrate binding.</text>
</comment>
<dbReference type="NCBIfam" id="NF000594">
    <property type="entry name" value="PRK00015.1-1"/>
    <property type="match status" value="1"/>
</dbReference>